<dbReference type="SMART" id="SM00387">
    <property type="entry name" value="HATPase_c"/>
    <property type="match status" value="1"/>
</dbReference>
<accession>A0A5R8KJH8</accession>
<feature type="transmembrane region" description="Helical" evidence="11">
    <location>
        <begin position="154"/>
        <end position="187"/>
    </location>
</feature>
<evidence type="ECO:0000256" key="8">
    <source>
        <dbReference type="ARBA" id="ARBA00022989"/>
    </source>
</evidence>
<dbReference type="GO" id="GO:0000155">
    <property type="term" value="F:phosphorelay sensor kinase activity"/>
    <property type="evidence" value="ECO:0007669"/>
    <property type="project" value="InterPro"/>
</dbReference>
<dbReference type="InterPro" id="IPR036890">
    <property type="entry name" value="HATPase_C_sf"/>
</dbReference>
<keyword evidence="7" id="KW-0418">Kinase</keyword>
<dbReference type="SUPFAM" id="SSF47384">
    <property type="entry name" value="Homodimeric domain of signal transducing histidine kinase"/>
    <property type="match status" value="1"/>
</dbReference>
<dbReference type="AlphaFoldDB" id="A0A5R8KJH8"/>
<evidence type="ECO:0000256" key="1">
    <source>
        <dbReference type="ARBA" id="ARBA00000085"/>
    </source>
</evidence>
<keyword evidence="4" id="KW-0597">Phosphoprotein</keyword>
<dbReference type="InterPro" id="IPR050428">
    <property type="entry name" value="TCS_sensor_his_kinase"/>
</dbReference>
<dbReference type="Gene3D" id="3.30.565.10">
    <property type="entry name" value="Histidine kinase-like ATPase, C-terminal domain"/>
    <property type="match status" value="1"/>
</dbReference>
<dbReference type="SUPFAM" id="SSF55874">
    <property type="entry name" value="ATPase domain of HSP90 chaperone/DNA topoisomerase II/histidine kinase"/>
    <property type="match status" value="1"/>
</dbReference>
<dbReference type="Gene3D" id="1.10.287.130">
    <property type="match status" value="1"/>
</dbReference>
<evidence type="ECO:0000256" key="9">
    <source>
        <dbReference type="ARBA" id="ARBA00023012"/>
    </source>
</evidence>
<sequence>MKSIRGQLTFALCLLAAVLLPLAGLAIYWTERGLLLAQFDESLKARAEVLISGIEVDDGELEMDSELEEFVGIGSGVGSDVFAVFDSSGRVLLSSGSGTRKAQWEVPSNVGEGGVYQFFKLADGREMRGMWRTFLPEDEDGEMGMMVLLVASPGAALVGTLGTLATVMTVSGGVGLLVAVLVLQMVLKRGFRSLERMGTKVQQMKVGQPGQQLDLEPLPVELRGMGAKVNELLERVEVSLARERRFSSHAAHELRTPLAELRAMGELIATWPEERTKERSEEMMEVVREMEVLLDKLSLLARADAGAQSVKIERVNLRELVESTVDRHRAKAEQRKLLMKMEWQDEEMETDAVLYGAILNNLVGNAVSHAPMGSAVSIEVSAERLVVGNPAPALMETDLSMLFERFWRKNTARTDGAHSGLGLSIVKACAELLGGRCEAVLEEGGDLKLMVRWKNGNEKGRS</sequence>
<dbReference type="InterPro" id="IPR003594">
    <property type="entry name" value="HATPase_dom"/>
</dbReference>
<evidence type="ECO:0000313" key="14">
    <source>
        <dbReference type="Proteomes" id="UP000306196"/>
    </source>
</evidence>
<organism evidence="13 14">
    <name type="scientific">Phragmitibacter flavus</name>
    <dbReference type="NCBI Taxonomy" id="2576071"/>
    <lineage>
        <taxon>Bacteria</taxon>
        <taxon>Pseudomonadati</taxon>
        <taxon>Verrucomicrobiota</taxon>
        <taxon>Verrucomicrobiia</taxon>
        <taxon>Verrucomicrobiales</taxon>
        <taxon>Verrucomicrobiaceae</taxon>
        <taxon>Phragmitibacter</taxon>
    </lineage>
</organism>
<evidence type="ECO:0000256" key="4">
    <source>
        <dbReference type="ARBA" id="ARBA00022553"/>
    </source>
</evidence>
<dbReference type="Pfam" id="PF00512">
    <property type="entry name" value="HisKA"/>
    <property type="match status" value="1"/>
</dbReference>
<dbReference type="CDD" id="cd00082">
    <property type="entry name" value="HisKA"/>
    <property type="match status" value="1"/>
</dbReference>
<name>A0A5R8KJH8_9BACT</name>
<evidence type="ECO:0000256" key="11">
    <source>
        <dbReference type="SAM" id="Phobius"/>
    </source>
</evidence>
<keyword evidence="8 11" id="KW-1133">Transmembrane helix</keyword>
<dbReference type="GO" id="GO:0005886">
    <property type="term" value="C:plasma membrane"/>
    <property type="evidence" value="ECO:0007669"/>
    <property type="project" value="TreeGrafter"/>
</dbReference>
<keyword evidence="5" id="KW-0808">Transferase</keyword>
<feature type="domain" description="Histidine kinase" evidence="12">
    <location>
        <begin position="249"/>
        <end position="457"/>
    </location>
</feature>
<dbReference type="SMART" id="SM00388">
    <property type="entry name" value="HisKA"/>
    <property type="match status" value="1"/>
</dbReference>
<dbReference type="EC" id="2.7.13.3" evidence="3"/>
<dbReference type="OrthoDB" id="9809766at2"/>
<protein>
    <recommendedName>
        <fullName evidence="3">histidine kinase</fullName>
        <ecNumber evidence="3">2.7.13.3</ecNumber>
    </recommendedName>
</protein>
<dbReference type="Proteomes" id="UP000306196">
    <property type="component" value="Unassembled WGS sequence"/>
</dbReference>
<comment type="caution">
    <text evidence="13">The sequence shown here is derived from an EMBL/GenBank/DDBJ whole genome shotgun (WGS) entry which is preliminary data.</text>
</comment>
<dbReference type="PANTHER" id="PTHR45436">
    <property type="entry name" value="SENSOR HISTIDINE KINASE YKOH"/>
    <property type="match status" value="1"/>
</dbReference>
<evidence type="ECO:0000256" key="2">
    <source>
        <dbReference type="ARBA" id="ARBA00004141"/>
    </source>
</evidence>
<evidence type="ECO:0000259" key="12">
    <source>
        <dbReference type="PROSITE" id="PS50109"/>
    </source>
</evidence>
<proteinExistence type="predicted"/>
<gene>
    <name evidence="13" type="ORF">FEM03_03555</name>
</gene>
<keyword evidence="6 11" id="KW-0812">Transmembrane</keyword>
<evidence type="ECO:0000256" key="10">
    <source>
        <dbReference type="ARBA" id="ARBA00023136"/>
    </source>
</evidence>
<dbReference type="EMBL" id="VAUV01000002">
    <property type="protein sequence ID" value="TLD72442.1"/>
    <property type="molecule type" value="Genomic_DNA"/>
</dbReference>
<reference evidence="13 14" key="1">
    <citation type="submission" date="2019-05" db="EMBL/GenBank/DDBJ databases">
        <title>Verrucobacter flavum gen. nov., sp. nov. a new member of the family Verrucomicrobiaceae.</title>
        <authorList>
            <person name="Szuroczki S."/>
            <person name="Abbaszade G."/>
            <person name="Szabo A."/>
            <person name="Felfoldi T."/>
            <person name="Schumann P."/>
            <person name="Boka K."/>
            <person name="Keki Z."/>
            <person name="Toumi M."/>
            <person name="Toth E."/>
        </authorList>
    </citation>
    <scope>NUCLEOTIDE SEQUENCE [LARGE SCALE GENOMIC DNA]</scope>
    <source>
        <strain evidence="13 14">MG-N-17</strain>
    </source>
</reference>
<dbReference type="PROSITE" id="PS50109">
    <property type="entry name" value="HIS_KIN"/>
    <property type="match status" value="1"/>
</dbReference>
<dbReference type="Pfam" id="PF02518">
    <property type="entry name" value="HATPase_c"/>
    <property type="match status" value="1"/>
</dbReference>
<keyword evidence="10 11" id="KW-0472">Membrane</keyword>
<dbReference type="InterPro" id="IPR005467">
    <property type="entry name" value="His_kinase_dom"/>
</dbReference>
<comment type="subcellular location">
    <subcellularLocation>
        <location evidence="2">Membrane</location>
        <topology evidence="2">Multi-pass membrane protein</topology>
    </subcellularLocation>
</comment>
<evidence type="ECO:0000256" key="6">
    <source>
        <dbReference type="ARBA" id="ARBA00022692"/>
    </source>
</evidence>
<evidence type="ECO:0000313" key="13">
    <source>
        <dbReference type="EMBL" id="TLD72442.1"/>
    </source>
</evidence>
<dbReference type="InterPro" id="IPR003661">
    <property type="entry name" value="HisK_dim/P_dom"/>
</dbReference>
<evidence type="ECO:0000256" key="7">
    <source>
        <dbReference type="ARBA" id="ARBA00022777"/>
    </source>
</evidence>
<keyword evidence="9" id="KW-0902">Two-component regulatory system</keyword>
<dbReference type="InterPro" id="IPR036097">
    <property type="entry name" value="HisK_dim/P_sf"/>
</dbReference>
<evidence type="ECO:0000256" key="5">
    <source>
        <dbReference type="ARBA" id="ARBA00022679"/>
    </source>
</evidence>
<keyword evidence="14" id="KW-1185">Reference proteome</keyword>
<evidence type="ECO:0000256" key="3">
    <source>
        <dbReference type="ARBA" id="ARBA00012438"/>
    </source>
</evidence>
<comment type="catalytic activity">
    <reaction evidence="1">
        <text>ATP + protein L-histidine = ADP + protein N-phospho-L-histidine.</text>
        <dbReference type="EC" id="2.7.13.3"/>
    </reaction>
</comment>
<dbReference type="PANTHER" id="PTHR45436:SF15">
    <property type="entry name" value="SENSOR HISTIDINE KINASE CUSS"/>
    <property type="match status" value="1"/>
</dbReference>
<dbReference type="RefSeq" id="WP_138084796.1">
    <property type="nucleotide sequence ID" value="NZ_VAUV01000002.1"/>
</dbReference>